<evidence type="ECO:0000256" key="7">
    <source>
        <dbReference type="PIRNR" id="PIRNR005894"/>
    </source>
</evidence>
<name>A0A2H0LP46_9BACT</name>
<evidence type="ECO:0000256" key="9">
    <source>
        <dbReference type="PIRSR" id="PIRSR005894-2"/>
    </source>
</evidence>
<dbReference type="PROSITE" id="PS51354">
    <property type="entry name" value="GLUTAREDOXIN_2"/>
    <property type="match status" value="1"/>
</dbReference>
<gene>
    <name evidence="11" type="primary">grxD</name>
    <name evidence="11" type="ORF">COV74_05875</name>
</gene>
<organism evidence="11 12">
    <name type="scientific">Candidatus Abzuiibacterium crystallinum</name>
    <dbReference type="NCBI Taxonomy" id="1974748"/>
    <lineage>
        <taxon>Bacteria</taxon>
        <taxon>Pseudomonadati</taxon>
        <taxon>Candidatus Omnitrophota</taxon>
        <taxon>Candidatus Abzuiibacterium</taxon>
    </lineage>
</organism>
<dbReference type="PANTHER" id="PTHR10293:SF16">
    <property type="entry name" value="GLUTAREDOXIN-RELATED PROTEIN 5, MITOCHONDRIAL"/>
    <property type="match status" value="1"/>
</dbReference>
<keyword evidence="2 9" id="KW-0001">2Fe-2S</keyword>
<dbReference type="PANTHER" id="PTHR10293">
    <property type="entry name" value="GLUTAREDOXIN FAMILY MEMBER"/>
    <property type="match status" value="1"/>
</dbReference>
<dbReference type="CDD" id="cd03028">
    <property type="entry name" value="GRX_PICOT_like"/>
    <property type="match status" value="1"/>
</dbReference>
<dbReference type="EMBL" id="PCVY01000049">
    <property type="protein sequence ID" value="PIQ86203.1"/>
    <property type="molecule type" value="Genomic_DNA"/>
</dbReference>
<dbReference type="InterPro" id="IPR014434">
    <property type="entry name" value="Monothiol_GRX"/>
</dbReference>
<evidence type="ECO:0000256" key="4">
    <source>
        <dbReference type="ARBA" id="ARBA00023004"/>
    </source>
</evidence>
<evidence type="ECO:0000313" key="11">
    <source>
        <dbReference type="EMBL" id="PIQ86203.1"/>
    </source>
</evidence>
<dbReference type="GO" id="GO:0046872">
    <property type="term" value="F:metal ion binding"/>
    <property type="evidence" value="ECO:0007669"/>
    <property type="project" value="UniProtKB-KW"/>
</dbReference>
<feature type="binding site" evidence="8">
    <location>
        <position position="23"/>
    </location>
    <ligand>
        <name>glutathione</name>
        <dbReference type="ChEBI" id="CHEBI:57925"/>
    </ligand>
</feature>
<dbReference type="GO" id="GO:0051537">
    <property type="term" value="F:2 iron, 2 sulfur cluster binding"/>
    <property type="evidence" value="ECO:0007669"/>
    <property type="project" value="UniProtKB-KW"/>
</dbReference>
<dbReference type="NCBIfam" id="TIGR00365">
    <property type="entry name" value="Grx4 family monothiol glutaredoxin"/>
    <property type="match status" value="1"/>
</dbReference>
<proteinExistence type="inferred from homology"/>
<keyword evidence="4 9" id="KW-0408">Iron</keyword>
<comment type="similarity">
    <text evidence="1 7">Belongs to the glutaredoxin family. Monothiol subfamily.</text>
</comment>
<dbReference type="InterPro" id="IPR036249">
    <property type="entry name" value="Thioredoxin-like_sf"/>
</dbReference>
<feature type="binding site" evidence="8">
    <location>
        <begin position="85"/>
        <end position="86"/>
    </location>
    <ligand>
        <name>glutathione</name>
        <dbReference type="ChEBI" id="CHEBI:57925"/>
    </ligand>
</feature>
<dbReference type="GO" id="GO:0015036">
    <property type="term" value="F:disulfide oxidoreductase activity"/>
    <property type="evidence" value="ECO:0007669"/>
    <property type="project" value="InterPro"/>
</dbReference>
<protein>
    <recommendedName>
        <fullName evidence="7">Glutaredoxin</fullName>
    </recommendedName>
</protein>
<dbReference type="SUPFAM" id="SSF52833">
    <property type="entry name" value="Thioredoxin-like"/>
    <property type="match status" value="1"/>
</dbReference>
<feature type="binding site" evidence="8">
    <location>
        <position position="60"/>
    </location>
    <ligand>
        <name>glutathione</name>
        <dbReference type="ChEBI" id="CHEBI:57925"/>
    </ligand>
</feature>
<accession>A0A2H0LP46</accession>
<dbReference type="Gene3D" id="3.40.30.10">
    <property type="entry name" value="Glutaredoxin"/>
    <property type="match status" value="1"/>
</dbReference>
<feature type="binding site" evidence="8">
    <location>
        <position position="72"/>
    </location>
    <ligand>
        <name>glutathione</name>
        <dbReference type="ChEBI" id="CHEBI:57925"/>
    </ligand>
</feature>
<dbReference type="InterPro" id="IPR033658">
    <property type="entry name" value="GRX_PICOT-like"/>
</dbReference>
<sequence length="107" mass="12053">MPDDFKAERQKEVSSNKIVLYIKGTKEQPQCGFSAATIQAFKLLGKPFHTIDVLSNPEIRSRMQEFSNWPTFPQVFVGGQFLGGCDIVTEMYETGELKKVVEATFNS</sequence>
<evidence type="ECO:0000256" key="2">
    <source>
        <dbReference type="ARBA" id="ARBA00022714"/>
    </source>
</evidence>
<reference evidence="11 12" key="1">
    <citation type="submission" date="2017-09" db="EMBL/GenBank/DDBJ databases">
        <title>Depth-based differentiation of microbial function through sediment-hosted aquifers and enrichment of novel symbionts in the deep terrestrial subsurface.</title>
        <authorList>
            <person name="Probst A.J."/>
            <person name="Ladd B."/>
            <person name="Jarett J.K."/>
            <person name="Geller-Mcgrath D.E."/>
            <person name="Sieber C.M."/>
            <person name="Emerson J.B."/>
            <person name="Anantharaman K."/>
            <person name="Thomas B.C."/>
            <person name="Malmstrom R."/>
            <person name="Stieglmeier M."/>
            <person name="Klingl A."/>
            <person name="Woyke T."/>
            <person name="Ryan C.M."/>
            <person name="Banfield J.F."/>
        </authorList>
    </citation>
    <scope>NUCLEOTIDE SEQUENCE [LARGE SCALE GENOMIC DNA]</scope>
    <source>
        <strain evidence="11">CG11_big_fil_rev_8_21_14_0_20_45_26</strain>
    </source>
</reference>
<evidence type="ECO:0000256" key="8">
    <source>
        <dbReference type="PIRSR" id="PIRSR005894-1"/>
    </source>
</evidence>
<keyword evidence="3 9" id="KW-0479">Metal-binding</keyword>
<dbReference type="AlphaFoldDB" id="A0A2H0LP46"/>
<feature type="binding site" evidence="9">
    <location>
        <position position="31"/>
    </location>
    <ligand>
        <name>[2Fe-2S] cluster</name>
        <dbReference type="ChEBI" id="CHEBI:190135"/>
        <note>ligand shared between dimeric partners</note>
    </ligand>
</feature>
<keyword evidence="6" id="KW-0676">Redox-active center</keyword>
<evidence type="ECO:0000259" key="10">
    <source>
        <dbReference type="Pfam" id="PF00462"/>
    </source>
</evidence>
<feature type="domain" description="Glutaredoxin" evidence="10">
    <location>
        <begin position="18"/>
        <end position="81"/>
    </location>
</feature>
<evidence type="ECO:0000256" key="5">
    <source>
        <dbReference type="ARBA" id="ARBA00023014"/>
    </source>
</evidence>
<comment type="caution">
    <text evidence="11">The sequence shown here is derived from an EMBL/GenBank/DDBJ whole genome shotgun (WGS) entry which is preliminary data.</text>
</comment>
<dbReference type="PIRSF" id="PIRSF005894">
    <property type="entry name" value="Monothiol_GRX"/>
    <property type="match status" value="1"/>
</dbReference>
<dbReference type="InterPro" id="IPR004480">
    <property type="entry name" value="Monothiol_GRX-rel"/>
</dbReference>
<evidence type="ECO:0000313" key="12">
    <source>
        <dbReference type="Proteomes" id="UP000230859"/>
    </source>
</evidence>
<dbReference type="Proteomes" id="UP000230859">
    <property type="component" value="Unassembled WGS sequence"/>
</dbReference>
<evidence type="ECO:0000256" key="3">
    <source>
        <dbReference type="ARBA" id="ARBA00022723"/>
    </source>
</evidence>
<evidence type="ECO:0000256" key="1">
    <source>
        <dbReference type="ARBA" id="ARBA00009630"/>
    </source>
</evidence>
<dbReference type="InterPro" id="IPR002109">
    <property type="entry name" value="Glutaredoxin"/>
</dbReference>
<keyword evidence="5 9" id="KW-0411">Iron-sulfur</keyword>
<evidence type="ECO:0000256" key="6">
    <source>
        <dbReference type="ARBA" id="ARBA00023284"/>
    </source>
</evidence>
<dbReference type="Pfam" id="PF00462">
    <property type="entry name" value="Glutaredoxin"/>
    <property type="match status" value="1"/>
</dbReference>